<keyword evidence="6" id="KW-1185">Reference proteome</keyword>
<evidence type="ECO:0000256" key="3">
    <source>
        <dbReference type="ARBA" id="ARBA00023163"/>
    </source>
</evidence>
<name>A0A6M1T5H5_9BACT</name>
<organism evidence="5 6">
    <name type="scientific">Fodinibius halophilus</name>
    <dbReference type="NCBI Taxonomy" id="1736908"/>
    <lineage>
        <taxon>Bacteria</taxon>
        <taxon>Pseudomonadati</taxon>
        <taxon>Balneolota</taxon>
        <taxon>Balneolia</taxon>
        <taxon>Balneolales</taxon>
        <taxon>Balneolaceae</taxon>
        <taxon>Fodinibius</taxon>
    </lineage>
</organism>
<protein>
    <submittedName>
        <fullName evidence="5">MarR family transcriptional regulator</fullName>
    </submittedName>
</protein>
<keyword evidence="3" id="KW-0804">Transcription</keyword>
<dbReference type="AlphaFoldDB" id="A0A6M1T5H5"/>
<dbReference type="PANTHER" id="PTHR42756:SF1">
    <property type="entry name" value="TRANSCRIPTIONAL REPRESSOR OF EMRAB OPERON"/>
    <property type="match status" value="1"/>
</dbReference>
<dbReference type="PRINTS" id="PR00598">
    <property type="entry name" value="HTHMARR"/>
</dbReference>
<evidence type="ECO:0000259" key="4">
    <source>
        <dbReference type="PROSITE" id="PS50995"/>
    </source>
</evidence>
<dbReference type="RefSeq" id="WP_165265786.1">
    <property type="nucleotide sequence ID" value="NZ_JAALLS010000002.1"/>
</dbReference>
<sequence length="151" mass="17729">MKLKQQLCCCTLGCKMGFAIKGIVRVLKKRFQEEDIALTIEQYFILNIIENDESLILKELAEILDRDNSAVVRHITKLENKHFLARAKDPDDQRRKILLVTRKGLNMLEQARKIAQEVNNELWQDIPEEKMKYLNNFFSDIYEEALELANC</sequence>
<dbReference type="InterPro" id="IPR036388">
    <property type="entry name" value="WH-like_DNA-bd_sf"/>
</dbReference>
<keyword evidence="1" id="KW-0805">Transcription regulation</keyword>
<dbReference type="Gene3D" id="1.10.10.10">
    <property type="entry name" value="Winged helix-like DNA-binding domain superfamily/Winged helix DNA-binding domain"/>
    <property type="match status" value="1"/>
</dbReference>
<dbReference type="InterPro" id="IPR000835">
    <property type="entry name" value="HTH_MarR-typ"/>
</dbReference>
<dbReference type="EMBL" id="JAALLS010000002">
    <property type="protein sequence ID" value="NGP87231.1"/>
    <property type="molecule type" value="Genomic_DNA"/>
</dbReference>
<dbReference type="GO" id="GO:0003700">
    <property type="term" value="F:DNA-binding transcription factor activity"/>
    <property type="evidence" value="ECO:0007669"/>
    <property type="project" value="InterPro"/>
</dbReference>
<comment type="caution">
    <text evidence="5">The sequence shown here is derived from an EMBL/GenBank/DDBJ whole genome shotgun (WGS) entry which is preliminary data.</text>
</comment>
<proteinExistence type="predicted"/>
<accession>A0A6M1T5H5</accession>
<keyword evidence="2" id="KW-0238">DNA-binding</keyword>
<dbReference type="PROSITE" id="PS50995">
    <property type="entry name" value="HTH_MARR_2"/>
    <property type="match status" value="1"/>
</dbReference>
<dbReference type="InterPro" id="IPR036390">
    <property type="entry name" value="WH_DNA-bd_sf"/>
</dbReference>
<reference evidence="5 6" key="1">
    <citation type="submission" date="2020-02" db="EMBL/GenBank/DDBJ databases">
        <title>Aliifodinibius halophilus 2W32, complete genome.</title>
        <authorList>
            <person name="Li Y."/>
            <person name="Wu S."/>
        </authorList>
    </citation>
    <scope>NUCLEOTIDE SEQUENCE [LARGE SCALE GENOMIC DNA]</scope>
    <source>
        <strain evidence="5 6">2W32</strain>
    </source>
</reference>
<gene>
    <name evidence="5" type="ORF">G3569_02600</name>
</gene>
<evidence type="ECO:0000256" key="1">
    <source>
        <dbReference type="ARBA" id="ARBA00023015"/>
    </source>
</evidence>
<dbReference type="GO" id="GO:0003677">
    <property type="term" value="F:DNA binding"/>
    <property type="evidence" value="ECO:0007669"/>
    <property type="project" value="UniProtKB-KW"/>
</dbReference>
<dbReference type="PANTHER" id="PTHR42756">
    <property type="entry name" value="TRANSCRIPTIONAL REGULATOR, MARR"/>
    <property type="match status" value="1"/>
</dbReference>
<dbReference type="SUPFAM" id="SSF46785">
    <property type="entry name" value="Winged helix' DNA-binding domain"/>
    <property type="match status" value="1"/>
</dbReference>
<dbReference type="Proteomes" id="UP000479132">
    <property type="component" value="Unassembled WGS sequence"/>
</dbReference>
<evidence type="ECO:0000313" key="5">
    <source>
        <dbReference type="EMBL" id="NGP87231.1"/>
    </source>
</evidence>
<dbReference type="Pfam" id="PF01047">
    <property type="entry name" value="MarR"/>
    <property type="match status" value="1"/>
</dbReference>
<feature type="domain" description="HTH marR-type" evidence="4">
    <location>
        <begin position="13"/>
        <end position="143"/>
    </location>
</feature>
<evidence type="ECO:0000256" key="2">
    <source>
        <dbReference type="ARBA" id="ARBA00023125"/>
    </source>
</evidence>
<evidence type="ECO:0000313" key="6">
    <source>
        <dbReference type="Proteomes" id="UP000479132"/>
    </source>
</evidence>
<dbReference type="SMART" id="SM00347">
    <property type="entry name" value="HTH_MARR"/>
    <property type="match status" value="1"/>
</dbReference>